<evidence type="ECO:0000256" key="7">
    <source>
        <dbReference type="ARBA" id="ARBA00022679"/>
    </source>
</evidence>
<dbReference type="CDD" id="cd00834">
    <property type="entry name" value="KAS_I_II"/>
    <property type="match status" value="1"/>
</dbReference>
<dbReference type="Gene3D" id="3.40.47.10">
    <property type="match status" value="2"/>
</dbReference>
<protein>
    <recommendedName>
        <fullName evidence="12">3-oxoacyl-[acyl-carrier-protein] synthase 1</fullName>
        <ecNumber evidence="4">2.3.1.41</ecNumber>
    </recommendedName>
    <alternativeName>
        <fullName evidence="13">3-oxoacyl-[acyl-carrier-protein] synthase I</fullName>
    </alternativeName>
    <alternativeName>
        <fullName evidence="14">Beta-ketoacyl-ACP synthase I</fullName>
    </alternativeName>
</protein>
<evidence type="ECO:0000256" key="14">
    <source>
        <dbReference type="ARBA" id="ARBA00042143"/>
    </source>
</evidence>
<evidence type="ECO:0000256" key="4">
    <source>
        <dbReference type="ARBA" id="ARBA00013191"/>
    </source>
</evidence>
<organism evidence="19 20">
    <name type="scientific">Paracoccus methylovorus</name>
    <dbReference type="NCBI Taxonomy" id="2812658"/>
    <lineage>
        <taxon>Bacteria</taxon>
        <taxon>Pseudomonadati</taxon>
        <taxon>Pseudomonadota</taxon>
        <taxon>Alphaproteobacteria</taxon>
        <taxon>Rhodobacterales</taxon>
        <taxon>Paracoccaceae</taxon>
        <taxon>Paracoccus</taxon>
    </lineage>
</organism>
<keyword evidence="20" id="KW-1185">Reference proteome</keyword>
<dbReference type="InterPro" id="IPR018201">
    <property type="entry name" value="Ketoacyl_synth_AS"/>
</dbReference>
<accession>A0ABX7JFY3</accession>
<comment type="subunit">
    <text evidence="3">Homodimer.</text>
</comment>
<keyword evidence="7 17" id="KW-0808">Transferase</keyword>
<keyword evidence="5" id="KW-0963">Cytoplasm</keyword>
<dbReference type="InterPro" id="IPR016039">
    <property type="entry name" value="Thiolase-like"/>
</dbReference>
<evidence type="ECO:0000256" key="9">
    <source>
        <dbReference type="ARBA" id="ARBA00023098"/>
    </source>
</evidence>
<dbReference type="Pfam" id="PF02801">
    <property type="entry name" value="Ketoacyl-synt_C"/>
    <property type="match status" value="1"/>
</dbReference>
<dbReference type="EC" id="2.3.1.41" evidence="4"/>
<dbReference type="NCBIfam" id="NF005589">
    <property type="entry name" value="PRK07314.1"/>
    <property type="match status" value="1"/>
</dbReference>
<keyword evidence="11 19" id="KW-0012">Acyltransferase</keyword>
<evidence type="ECO:0000256" key="17">
    <source>
        <dbReference type="RuleBase" id="RU003694"/>
    </source>
</evidence>
<dbReference type="PANTHER" id="PTHR11712">
    <property type="entry name" value="POLYKETIDE SYNTHASE-RELATED"/>
    <property type="match status" value="1"/>
</dbReference>
<reference evidence="19 20" key="1">
    <citation type="submission" date="2021-02" db="EMBL/GenBank/DDBJ databases">
        <title>Paracoccus methylovroum sp.nov., a new methanol and methylamine utilizing methylotrophic denitrifer.</title>
        <authorList>
            <person name="Timsy T."/>
            <person name="Behrendt U."/>
            <person name="Ulrich A."/>
            <person name="Spanner T."/>
            <person name="Foesel B.U."/>
            <person name="Horn M.A."/>
            <person name="Kolb S."/>
        </authorList>
    </citation>
    <scope>NUCLEOTIDE SEQUENCE [LARGE SCALE GENOMIC DNA]</scope>
    <source>
        <strain evidence="19 20">H4-D09</strain>
    </source>
</reference>
<evidence type="ECO:0000256" key="11">
    <source>
        <dbReference type="ARBA" id="ARBA00023315"/>
    </source>
</evidence>
<dbReference type="NCBIfam" id="NF005935">
    <property type="entry name" value="PRK07967.1"/>
    <property type="match status" value="1"/>
</dbReference>
<proteinExistence type="inferred from homology"/>
<dbReference type="SUPFAM" id="SSF53901">
    <property type="entry name" value="Thiolase-like"/>
    <property type="match status" value="2"/>
</dbReference>
<dbReference type="InterPro" id="IPR020841">
    <property type="entry name" value="PKS_Beta-ketoAc_synthase_dom"/>
</dbReference>
<evidence type="ECO:0000256" key="12">
    <source>
        <dbReference type="ARBA" id="ARBA00039450"/>
    </source>
</evidence>
<dbReference type="PROSITE" id="PS00606">
    <property type="entry name" value="KS3_1"/>
    <property type="match status" value="1"/>
</dbReference>
<comment type="subcellular location">
    <subcellularLocation>
        <location evidence="1">Cytoplasm</location>
    </subcellularLocation>
</comment>
<evidence type="ECO:0000256" key="5">
    <source>
        <dbReference type="ARBA" id="ARBA00022490"/>
    </source>
</evidence>
<evidence type="ECO:0000313" key="20">
    <source>
        <dbReference type="Proteomes" id="UP000663629"/>
    </source>
</evidence>
<evidence type="ECO:0000259" key="18">
    <source>
        <dbReference type="PROSITE" id="PS52004"/>
    </source>
</evidence>
<evidence type="ECO:0000256" key="15">
    <source>
        <dbReference type="ARBA" id="ARBA00048121"/>
    </source>
</evidence>
<dbReference type="InterPro" id="IPR014031">
    <property type="entry name" value="Ketoacyl_synth_C"/>
</dbReference>
<evidence type="ECO:0000256" key="1">
    <source>
        <dbReference type="ARBA" id="ARBA00004496"/>
    </source>
</evidence>
<comment type="catalytic activity">
    <reaction evidence="16">
        <text>a fatty acyl-[ACP] + malonyl-[ACP] + H(+) = a 3-oxoacyl-[ACP] + holo-[ACP] + CO2</text>
        <dbReference type="Rhea" id="RHEA:22836"/>
        <dbReference type="Rhea" id="RHEA-COMP:9623"/>
        <dbReference type="Rhea" id="RHEA-COMP:9685"/>
        <dbReference type="Rhea" id="RHEA-COMP:9916"/>
        <dbReference type="Rhea" id="RHEA-COMP:14125"/>
        <dbReference type="ChEBI" id="CHEBI:15378"/>
        <dbReference type="ChEBI" id="CHEBI:16526"/>
        <dbReference type="ChEBI" id="CHEBI:64479"/>
        <dbReference type="ChEBI" id="CHEBI:78449"/>
        <dbReference type="ChEBI" id="CHEBI:78776"/>
        <dbReference type="ChEBI" id="CHEBI:138651"/>
        <dbReference type="EC" id="2.3.1.41"/>
    </reaction>
    <physiologicalReaction direction="left-to-right" evidence="16">
        <dbReference type="Rhea" id="RHEA:22837"/>
    </physiologicalReaction>
</comment>
<keyword evidence="9" id="KW-0443">Lipid metabolism</keyword>
<dbReference type="InterPro" id="IPR000794">
    <property type="entry name" value="Beta-ketoacyl_synthase"/>
</dbReference>
<keyword evidence="8" id="KW-0276">Fatty acid metabolism</keyword>
<name>A0ABX7JFY3_9RHOB</name>
<dbReference type="RefSeq" id="WP_205293192.1">
    <property type="nucleotide sequence ID" value="NZ_CP070368.1"/>
</dbReference>
<dbReference type="Pfam" id="PF00109">
    <property type="entry name" value="ketoacyl-synt"/>
    <property type="match status" value="1"/>
</dbReference>
<dbReference type="SMART" id="SM00825">
    <property type="entry name" value="PKS_KS"/>
    <property type="match status" value="1"/>
</dbReference>
<feature type="domain" description="Ketosynthase family 3 (KS3)" evidence="18">
    <location>
        <begin position="1"/>
        <end position="406"/>
    </location>
</feature>
<evidence type="ECO:0000313" key="19">
    <source>
        <dbReference type="EMBL" id="QRZ12168.1"/>
    </source>
</evidence>
<evidence type="ECO:0000256" key="13">
    <source>
        <dbReference type="ARBA" id="ARBA00041620"/>
    </source>
</evidence>
<sequence>MRRVVITGLGIVSPIGNNAAEVTDSLRAGRSGIVFAPEYAEHGFRSRVHGMPQIVLEDHIDKRNLRFMGTGAAYNFIAMQQAIEDAGLTPDEVSNERSGLVMGSGGPSTANLFEAHRIVIEKGAPKRMGPFMVTRCMSSTNSACLATPFKIKGVNYSITSACSTSAHCIGNGTELIQMGKQDIVFAGGGEELDWTLSCLFDAMGAMSSKYNDTPQTASRPFDATRDGFVIAGGGGVVVLEELNHALARGARIYAEVTGYGATSDGYDMVAPSGEGGERSMRLALSTLPENRRVSYVNAHGTSTPVGDVGEIKALRRVFGEGAVPPVSSTKSLTGHSLGATGAHEAIYSLLMMQNGFIAASANVTELDPEIRPEEIALSRVDNVDFDSILSNSFGFGGTNATLLLSKYRE</sequence>
<dbReference type="EMBL" id="CP070368">
    <property type="protein sequence ID" value="QRZ12168.1"/>
    <property type="molecule type" value="Genomic_DNA"/>
</dbReference>
<evidence type="ECO:0000256" key="16">
    <source>
        <dbReference type="ARBA" id="ARBA00048506"/>
    </source>
</evidence>
<dbReference type="InterPro" id="IPR014030">
    <property type="entry name" value="Ketoacyl_synth_N"/>
</dbReference>
<dbReference type="PROSITE" id="PS52004">
    <property type="entry name" value="KS3_2"/>
    <property type="match status" value="1"/>
</dbReference>
<evidence type="ECO:0000256" key="6">
    <source>
        <dbReference type="ARBA" id="ARBA00022516"/>
    </source>
</evidence>
<evidence type="ECO:0000256" key="3">
    <source>
        <dbReference type="ARBA" id="ARBA00011738"/>
    </source>
</evidence>
<dbReference type="PANTHER" id="PTHR11712:SF306">
    <property type="entry name" value="3-OXOACYL-[ACYL-CARRIER-PROTEIN] SYNTHASE 1"/>
    <property type="match status" value="1"/>
</dbReference>
<dbReference type="GO" id="GO:0004315">
    <property type="term" value="F:3-oxoacyl-[acyl-carrier-protein] synthase activity"/>
    <property type="evidence" value="ECO:0007669"/>
    <property type="project" value="UniProtKB-EC"/>
</dbReference>
<evidence type="ECO:0000256" key="8">
    <source>
        <dbReference type="ARBA" id="ARBA00022832"/>
    </source>
</evidence>
<dbReference type="Proteomes" id="UP000663629">
    <property type="component" value="Chromosome 1"/>
</dbReference>
<gene>
    <name evidence="19" type="primary">fabB</name>
    <name evidence="19" type="ORF">JWJ88_05855</name>
</gene>
<comment type="catalytic activity">
    <reaction evidence="15">
        <text>(3Z)-decenoyl-[ACP] + malonyl-[ACP] + H(+) = 3-oxo-(5Z)-dodecenoyl-[ACP] + holo-[ACP] + CO2</text>
        <dbReference type="Rhea" id="RHEA:54940"/>
        <dbReference type="Rhea" id="RHEA-COMP:9623"/>
        <dbReference type="Rhea" id="RHEA-COMP:9685"/>
        <dbReference type="Rhea" id="RHEA-COMP:9927"/>
        <dbReference type="Rhea" id="RHEA-COMP:14042"/>
        <dbReference type="ChEBI" id="CHEBI:15378"/>
        <dbReference type="ChEBI" id="CHEBI:16526"/>
        <dbReference type="ChEBI" id="CHEBI:64479"/>
        <dbReference type="ChEBI" id="CHEBI:78449"/>
        <dbReference type="ChEBI" id="CHEBI:78798"/>
        <dbReference type="ChEBI" id="CHEBI:138410"/>
    </reaction>
    <physiologicalReaction direction="left-to-right" evidence="15">
        <dbReference type="Rhea" id="RHEA:54941"/>
    </physiologicalReaction>
</comment>
<evidence type="ECO:0000256" key="10">
    <source>
        <dbReference type="ARBA" id="ARBA00023160"/>
    </source>
</evidence>
<evidence type="ECO:0000256" key="2">
    <source>
        <dbReference type="ARBA" id="ARBA00008467"/>
    </source>
</evidence>
<keyword evidence="6" id="KW-0444">Lipid biosynthesis</keyword>
<keyword evidence="10" id="KW-0275">Fatty acid biosynthesis</keyword>
<comment type="similarity">
    <text evidence="2 17">Belongs to the thiolase-like superfamily. Beta-ketoacyl-ACP synthases family.</text>
</comment>